<comment type="subcellular location">
    <subcellularLocation>
        <location evidence="1">Secreted</location>
        <location evidence="1">Extracellular space</location>
        <location evidence="1">Extracellular matrix</location>
    </subcellularLocation>
</comment>
<dbReference type="AlphaFoldDB" id="A0A0P7WDE8"/>
<dbReference type="InterPro" id="IPR036465">
    <property type="entry name" value="vWFA_dom_sf"/>
</dbReference>
<dbReference type="InterPro" id="IPR002035">
    <property type="entry name" value="VWF_A"/>
</dbReference>
<feature type="signal peptide" evidence="6">
    <location>
        <begin position="1"/>
        <end position="28"/>
    </location>
</feature>
<name>A0A0P7WDE8_SCLFO</name>
<keyword evidence="2" id="KW-0964">Secreted</keyword>
<dbReference type="PROSITE" id="PS50234">
    <property type="entry name" value="VWFA"/>
    <property type="match status" value="1"/>
</dbReference>
<dbReference type="FunFam" id="3.40.50.410:FF:000026">
    <property type="entry name" value="Collagen, type VI, alpha 1"/>
    <property type="match status" value="1"/>
</dbReference>
<organism evidence="8 9">
    <name type="scientific">Scleropages formosus</name>
    <name type="common">Asian bonytongue</name>
    <name type="synonym">Osteoglossum formosum</name>
    <dbReference type="NCBI Taxonomy" id="113540"/>
    <lineage>
        <taxon>Eukaryota</taxon>
        <taxon>Metazoa</taxon>
        <taxon>Chordata</taxon>
        <taxon>Craniata</taxon>
        <taxon>Vertebrata</taxon>
        <taxon>Euteleostomi</taxon>
        <taxon>Actinopterygii</taxon>
        <taxon>Neopterygii</taxon>
        <taxon>Teleostei</taxon>
        <taxon>Osteoglossocephala</taxon>
        <taxon>Osteoglossomorpha</taxon>
        <taxon>Osteoglossiformes</taxon>
        <taxon>Osteoglossidae</taxon>
        <taxon>Scleropages</taxon>
    </lineage>
</organism>
<keyword evidence="4" id="KW-0677">Repeat</keyword>
<feature type="domain" description="VWFA" evidence="7">
    <location>
        <begin position="43"/>
        <end position="250"/>
    </location>
</feature>
<dbReference type="GO" id="GO:0007155">
    <property type="term" value="P:cell adhesion"/>
    <property type="evidence" value="ECO:0007669"/>
    <property type="project" value="UniProtKB-KW"/>
</dbReference>
<feature type="non-terminal residue" evidence="8">
    <location>
        <position position="286"/>
    </location>
</feature>
<evidence type="ECO:0000256" key="2">
    <source>
        <dbReference type="ARBA" id="ARBA00022525"/>
    </source>
</evidence>
<dbReference type="SMART" id="SM00327">
    <property type="entry name" value="VWA"/>
    <property type="match status" value="1"/>
</dbReference>
<accession>A0A0P7WDE8</accession>
<keyword evidence="3" id="KW-0272">Extracellular matrix</keyword>
<proteinExistence type="predicted"/>
<protein>
    <recommendedName>
        <fullName evidence="7">VWFA domain-containing protein</fullName>
    </recommendedName>
</protein>
<dbReference type="PANTHER" id="PTHR24020">
    <property type="entry name" value="COLLAGEN ALPHA"/>
    <property type="match status" value="1"/>
</dbReference>
<comment type="caution">
    <text evidence="8">The sequence shown here is derived from an EMBL/GenBank/DDBJ whole genome shotgun (WGS) entry which is preliminary data.</text>
</comment>
<reference evidence="8 9" key="1">
    <citation type="submission" date="2015-08" db="EMBL/GenBank/DDBJ databases">
        <title>The genome of the Asian arowana (Scleropages formosus).</title>
        <authorList>
            <person name="Tan M.H."/>
            <person name="Gan H.M."/>
            <person name="Croft L.J."/>
            <person name="Austin C.M."/>
        </authorList>
    </citation>
    <scope>NUCLEOTIDE SEQUENCE [LARGE SCALE GENOMIC DNA]</scope>
    <source>
        <strain evidence="8">Aro1</strain>
    </source>
</reference>
<dbReference type="EMBL" id="JARO02012423">
    <property type="protein sequence ID" value="KPP59268.1"/>
    <property type="molecule type" value="Genomic_DNA"/>
</dbReference>
<sequence length="286" mass="31830">MSTSQGSGYNMHRSIIYLSVFLAVAVWGQSSKECLVKIECPINLYFVLDTSETIALQEPPPGSLVNSIKEFTKDFAEKLEDKNYKGQVQITWSVGGLHYSQDQIVFSPITNKGDFTKRLENITYIGKGTFTDCALDRMTKEMVSHRGSLVHRGDNDVQLGKKTADFAVVITDGHVTGNPCGGIKASADRARDEGIKIFSVAASQKIDELGLREAASSPVDFFRDHYIAVTFADNNPKLMTSTSDTIIKRIVRILLMVSVVIVLFKVKHFPPEDDIKLTVYFTKVHR</sequence>
<dbReference type="Gene3D" id="3.40.50.410">
    <property type="entry name" value="von Willebrand factor, type A domain"/>
    <property type="match status" value="1"/>
</dbReference>
<dbReference type="InterPro" id="IPR050525">
    <property type="entry name" value="ECM_Assembly_Org"/>
</dbReference>
<dbReference type="GO" id="GO:0005615">
    <property type="term" value="C:extracellular space"/>
    <property type="evidence" value="ECO:0007669"/>
    <property type="project" value="TreeGrafter"/>
</dbReference>
<keyword evidence="6" id="KW-0732">Signal</keyword>
<evidence type="ECO:0000259" key="7">
    <source>
        <dbReference type="PROSITE" id="PS50234"/>
    </source>
</evidence>
<evidence type="ECO:0000256" key="4">
    <source>
        <dbReference type="ARBA" id="ARBA00022737"/>
    </source>
</evidence>
<evidence type="ECO:0000256" key="5">
    <source>
        <dbReference type="ARBA" id="ARBA00022889"/>
    </source>
</evidence>
<gene>
    <name evidence="8" type="ORF">Z043_122824</name>
</gene>
<dbReference type="SUPFAM" id="SSF53300">
    <property type="entry name" value="vWA-like"/>
    <property type="match status" value="1"/>
</dbReference>
<keyword evidence="5" id="KW-0130">Cell adhesion</keyword>
<evidence type="ECO:0000256" key="6">
    <source>
        <dbReference type="SAM" id="SignalP"/>
    </source>
</evidence>
<feature type="chain" id="PRO_5006144406" description="VWFA domain-containing protein" evidence="6">
    <location>
        <begin position="29"/>
        <end position="286"/>
    </location>
</feature>
<evidence type="ECO:0000256" key="3">
    <source>
        <dbReference type="ARBA" id="ARBA00022530"/>
    </source>
</evidence>
<dbReference type="Pfam" id="PF00092">
    <property type="entry name" value="VWA"/>
    <property type="match status" value="1"/>
</dbReference>
<evidence type="ECO:0000313" key="9">
    <source>
        <dbReference type="Proteomes" id="UP000034805"/>
    </source>
</evidence>
<dbReference type="PANTHER" id="PTHR24020:SF29">
    <property type="entry name" value="COLLAGEN ALPHA-2(VI) CHAIN"/>
    <property type="match status" value="1"/>
</dbReference>
<evidence type="ECO:0000256" key="1">
    <source>
        <dbReference type="ARBA" id="ARBA00004498"/>
    </source>
</evidence>
<evidence type="ECO:0000313" key="8">
    <source>
        <dbReference type="EMBL" id="KPP59268.1"/>
    </source>
</evidence>
<dbReference type="Proteomes" id="UP000034805">
    <property type="component" value="Unassembled WGS sequence"/>
</dbReference>